<evidence type="ECO:0000256" key="1">
    <source>
        <dbReference type="ARBA" id="ARBA00022723"/>
    </source>
</evidence>
<dbReference type="InterPro" id="IPR013083">
    <property type="entry name" value="Znf_RING/FYVE/PHD"/>
</dbReference>
<dbReference type="PANTHER" id="PTHR13513:SF9">
    <property type="entry name" value="E3 UBIQUITIN-PROTEIN LIGASE UBR7-RELATED"/>
    <property type="match status" value="1"/>
</dbReference>
<feature type="domain" description="UBR-type" evidence="5">
    <location>
        <begin position="33"/>
        <end position="105"/>
    </location>
</feature>
<dbReference type="SMART" id="SM00396">
    <property type="entry name" value="ZnF_UBR1"/>
    <property type="match status" value="1"/>
</dbReference>
<evidence type="ECO:0000313" key="7">
    <source>
        <dbReference type="Proteomes" id="UP001338582"/>
    </source>
</evidence>
<organism evidence="6 7">
    <name type="scientific">Australozyma saopauloensis</name>
    <dbReference type="NCBI Taxonomy" id="291208"/>
    <lineage>
        <taxon>Eukaryota</taxon>
        <taxon>Fungi</taxon>
        <taxon>Dikarya</taxon>
        <taxon>Ascomycota</taxon>
        <taxon>Saccharomycotina</taxon>
        <taxon>Pichiomycetes</taxon>
        <taxon>Metschnikowiaceae</taxon>
        <taxon>Australozyma</taxon>
    </lineage>
</organism>
<dbReference type="Pfam" id="PF02207">
    <property type="entry name" value="zf-UBR"/>
    <property type="match status" value="1"/>
</dbReference>
<dbReference type="PROSITE" id="PS51157">
    <property type="entry name" value="ZF_UBR"/>
    <property type="match status" value="1"/>
</dbReference>
<sequence>MADLCDSVTALDYLESQLELEKEAREIMPFEPDTCTYPKVLRQLVFACLTCLEHNNGNEIGVCYLCLIQCHSTHELVELFSKRNFVCDCGTTRMGNGLACSLRYGKLDTSVPRVSRMRTGSGLQPESFHFPKVDLPKAEDIPSLENLYNQNYKGLFCSCSTKYDPDDESRTMHQCYFGEVCGEDWYHQDCILGFRVDKNEDKDDNSEQTVPHFPELDLFSEFICWKCVAMYSSEFKELAKRIDIVSHTRPHYHGMSSADQWFHKWKNVPEESAAKRIRLEEGKSSERHHEQSSLFLAGNFKSHLNDMYNSLPQDSSLRKLLHANAFLYEEDPVYEPEEDSSEATDVGTLFELGSSALLSLPAPHALEGLQAYDTMKQKLSNFFKGFVDQNKVVTEKEVKEFFGKMKKDN</sequence>
<dbReference type="EMBL" id="CP138895">
    <property type="protein sequence ID" value="WPK24629.1"/>
    <property type="molecule type" value="Genomic_DNA"/>
</dbReference>
<keyword evidence="2" id="KW-0863">Zinc-finger</keyword>
<keyword evidence="3" id="KW-0862">Zinc</keyword>
<dbReference type="GO" id="GO:0005737">
    <property type="term" value="C:cytoplasm"/>
    <property type="evidence" value="ECO:0007669"/>
    <property type="project" value="TreeGrafter"/>
</dbReference>
<evidence type="ECO:0000313" key="6">
    <source>
        <dbReference type="EMBL" id="WPK24629.1"/>
    </source>
</evidence>
<dbReference type="GO" id="GO:0061630">
    <property type="term" value="F:ubiquitin protein ligase activity"/>
    <property type="evidence" value="ECO:0007669"/>
    <property type="project" value="InterPro"/>
</dbReference>
<evidence type="ECO:0000256" key="2">
    <source>
        <dbReference type="ARBA" id="ARBA00022771"/>
    </source>
</evidence>
<gene>
    <name evidence="6" type="ORF">PUMCH_001909</name>
</gene>
<name>A0AAX4H896_9ASCO</name>
<dbReference type="InterPro" id="IPR040204">
    <property type="entry name" value="UBR7"/>
</dbReference>
<reference evidence="6 7" key="1">
    <citation type="submission" date="2023-10" db="EMBL/GenBank/DDBJ databases">
        <title>Draft Genome Sequence of Candida saopaulonensis from a very Premature Infant with Sepsis.</title>
        <authorList>
            <person name="Ning Y."/>
            <person name="Dai R."/>
            <person name="Xiao M."/>
            <person name="Xu Y."/>
            <person name="Yan Q."/>
            <person name="Zhang L."/>
        </authorList>
    </citation>
    <scope>NUCLEOTIDE SEQUENCE [LARGE SCALE GENOMIC DNA]</scope>
    <source>
        <strain evidence="6 7">19XY460</strain>
    </source>
</reference>
<keyword evidence="1" id="KW-0479">Metal-binding</keyword>
<dbReference type="RefSeq" id="XP_062877012.1">
    <property type="nucleotide sequence ID" value="XM_063020942.1"/>
</dbReference>
<dbReference type="AlphaFoldDB" id="A0AAX4H896"/>
<evidence type="ECO:0000256" key="4">
    <source>
        <dbReference type="PROSITE-ProRule" id="PRU00508"/>
    </source>
</evidence>
<dbReference type="GeneID" id="88172974"/>
<dbReference type="GO" id="GO:0008270">
    <property type="term" value="F:zinc ion binding"/>
    <property type="evidence" value="ECO:0007669"/>
    <property type="project" value="UniProtKB-KW"/>
</dbReference>
<dbReference type="KEGG" id="asau:88172974"/>
<keyword evidence="7" id="KW-1185">Reference proteome</keyword>
<evidence type="ECO:0000256" key="3">
    <source>
        <dbReference type="ARBA" id="ARBA00022833"/>
    </source>
</evidence>
<dbReference type="Proteomes" id="UP001338582">
    <property type="component" value="Chromosome 2"/>
</dbReference>
<dbReference type="CDD" id="cd19677">
    <property type="entry name" value="UBR-box_UBR7"/>
    <property type="match status" value="1"/>
</dbReference>
<dbReference type="PANTHER" id="PTHR13513">
    <property type="entry name" value="E3 UBIQUITIN-PROTEIN LIGASE UBR7"/>
    <property type="match status" value="1"/>
</dbReference>
<dbReference type="InterPro" id="IPR047506">
    <property type="entry name" value="UBR7-like_UBR-box"/>
</dbReference>
<protein>
    <recommendedName>
        <fullName evidence="5">UBR-type domain-containing protein</fullName>
    </recommendedName>
</protein>
<proteinExistence type="predicted"/>
<accession>A0AAX4H896</accession>
<evidence type="ECO:0000259" key="5">
    <source>
        <dbReference type="PROSITE" id="PS51157"/>
    </source>
</evidence>
<dbReference type="InterPro" id="IPR003126">
    <property type="entry name" value="Znf_UBR"/>
</dbReference>
<dbReference type="Gene3D" id="3.30.40.10">
    <property type="entry name" value="Zinc/RING finger domain, C3HC4 (zinc finger)"/>
    <property type="match status" value="1"/>
</dbReference>
<feature type="zinc finger region" description="UBR-type" evidence="4">
    <location>
        <begin position="33"/>
        <end position="105"/>
    </location>
</feature>